<gene>
    <name evidence="1" type="ORF">NC992_22525</name>
</gene>
<evidence type="ECO:0000313" key="2">
    <source>
        <dbReference type="Proteomes" id="UP001482513"/>
    </source>
</evidence>
<dbReference type="Proteomes" id="UP001482513">
    <property type="component" value="Unassembled WGS sequence"/>
</dbReference>
<organism evidence="1 2">
    <name type="scientific">Leptolyngbya subtilissima DQ-A4</name>
    <dbReference type="NCBI Taxonomy" id="2933933"/>
    <lineage>
        <taxon>Bacteria</taxon>
        <taxon>Bacillati</taxon>
        <taxon>Cyanobacteriota</taxon>
        <taxon>Cyanophyceae</taxon>
        <taxon>Leptolyngbyales</taxon>
        <taxon>Leptolyngbyaceae</taxon>
        <taxon>Leptolyngbya group</taxon>
        <taxon>Leptolyngbya</taxon>
    </lineage>
</organism>
<protein>
    <submittedName>
        <fullName evidence="1">Uncharacterized protein</fullName>
    </submittedName>
</protein>
<comment type="caution">
    <text evidence="1">The sequence shown here is derived from an EMBL/GenBank/DDBJ whole genome shotgun (WGS) entry which is preliminary data.</text>
</comment>
<keyword evidence="2" id="KW-1185">Reference proteome</keyword>
<accession>A0ABV0KA64</accession>
<reference evidence="1 2" key="1">
    <citation type="submission" date="2022-04" db="EMBL/GenBank/DDBJ databases">
        <title>Positive selection, recombination, and allopatry shape intraspecific diversity of widespread and dominant cyanobacteria.</title>
        <authorList>
            <person name="Wei J."/>
            <person name="Shu W."/>
            <person name="Hu C."/>
        </authorList>
    </citation>
    <scope>NUCLEOTIDE SEQUENCE [LARGE SCALE GENOMIC DNA]</scope>
    <source>
        <strain evidence="1 2">DQ-A4</strain>
    </source>
</reference>
<name>A0ABV0KA64_9CYAN</name>
<proteinExistence type="predicted"/>
<dbReference type="EMBL" id="JAMPKX010000014">
    <property type="protein sequence ID" value="MEP0949671.1"/>
    <property type="molecule type" value="Genomic_DNA"/>
</dbReference>
<evidence type="ECO:0000313" key="1">
    <source>
        <dbReference type="EMBL" id="MEP0949671.1"/>
    </source>
</evidence>
<sequence length="83" mass="9075">MMNNKSHIRWNRITWLVAPIAALVGGFVLYAQLTTKGVASARCVIIHADQTIAKRAGSQCRDRLPGEQVLNVVKDSNEGQSAK</sequence>